<keyword evidence="3" id="KW-1185">Reference proteome</keyword>
<proteinExistence type="predicted"/>
<gene>
    <name evidence="2" type="ORF">Xish_00362</name>
</gene>
<evidence type="ECO:0000313" key="3">
    <source>
        <dbReference type="Proteomes" id="UP000222168"/>
    </source>
</evidence>
<name>A0A2D0KCX3_9GAMM</name>
<evidence type="ECO:0000256" key="1">
    <source>
        <dbReference type="SAM" id="MobiDB-lite"/>
    </source>
</evidence>
<dbReference type="Proteomes" id="UP000222168">
    <property type="component" value="Unassembled WGS sequence"/>
</dbReference>
<dbReference type="AlphaFoldDB" id="A0A2D0KCX3"/>
<comment type="caution">
    <text evidence="2">The sequence shown here is derived from an EMBL/GenBank/DDBJ whole genome shotgun (WGS) entry which is preliminary data.</text>
</comment>
<dbReference type="EMBL" id="NJAK01000001">
    <property type="protein sequence ID" value="PHM61240.1"/>
    <property type="molecule type" value="Genomic_DNA"/>
</dbReference>
<reference evidence="2 3" key="1">
    <citation type="journal article" date="2017" name="Nat. Microbiol.">
        <title>Natural product diversity associated with the nematode symbionts Photorhabdus and Xenorhabdus.</title>
        <authorList>
            <person name="Tobias N.J."/>
            <person name="Wolff H."/>
            <person name="Djahanschiri B."/>
            <person name="Grundmann F."/>
            <person name="Kronenwerth M."/>
            <person name="Shi Y.M."/>
            <person name="Simonyi S."/>
            <person name="Grun P."/>
            <person name="Shapiro-Ilan D."/>
            <person name="Pidot S.J."/>
            <person name="Stinear T.P."/>
            <person name="Ebersberger I."/>
            <person name="Bode H.B."/>
        </authorList>
    </citation>
    <scope>NUCLEOTIDE SEQUENCE [LARGE SCALE GENOMIC DNA]</scope>
    <source>
        <strain evidence="2 3">DSM 22670</strain>
    </source>
</reference>
<organism evidence="2 3">
    <name type="scientific">Xenorhabdus ishibashii</name>
    <dbReference type="NCBI Taxonomy" id="1034471"/>
    <lineage>
        <taxon>Bacteria</taxon>
        <taxon>Pseudomonadati</taxon>
        <taxon>Pseudomonadota</taxon>
        <taxon>Gammaproteobacteria</taxon>
        <taxon>Enterobacterales</taxon>
        <taxon>Morganellaceae</taxon>
        <taxon>Xenorhabdus</taxon>
    </lineage>
</organism>
<evidence type="ECO:0000313" key="2">
    <source>
        <dbReference type="EMBL" id="PHM61240.1"/>
    </source>
</evidence>
<sequence length="91" mass="10493">MRGFGCDPCWMQDAQEERSMEEAAHQEALEEQQEKDAHRLYESLPEGTQSIFSPRMNELFGELFDTGSDIDEMVNGLLYNLCLFKVQKEAV</sequence>
<feature type="region of interest" description="Disordered" evidence="1">
    <location>
        <begin position="15"/>
        <end position="35"/>
    </location>
</feature>
<protein>
    <submittedName>
        <fullName evidence="2">Uncharacterized protein</fullName>
    </submittedName>
</protein>
<accession>A0A2D0KCX3</accession>